<comment type="caution">
    <text evidence="1">The sequence shown here is derived from an EMBL/GenBank/DDBJ whole genome shotgun (WGS) entry which is preliminary data.</text>
</comment>
<accession>X0SYB6</accession>
<dbReference type="AlphaFoldDB" id="X0SYB6"/>
<dbReference type="PANTHER" id="PTHR33055:SF3">
    <property type="entry name" value="PUTATIVE TRANSPOSASE FOR IS117-RELATED"/>
    <property type="match status" value="1"/>
</dbReference>
<proteinExistence type="predicted"/>
<dbReference type="EMBL" id="BARS01007226">
    <property type="protein sequence ID" value="GAF80121.1"/>
    <property type="molecule type" value="Genomic_DNA"/>
</dbReference>
<dbReference type="PANTHER" id="PTHR33055">
    <property type="entry name" value="TRANSPOSASE FOR INSERTION SEQUENCE ELEMENT IS1111A"/>
    <property type="match status" value="1"/>
</dbReference>
<organism evidence="1">
    <name type="scientific">marine sediment metagenome</name>
    <dbReference type="NCBI Taxonomy" id="412755"/>
    <lineage>
        <taxon>unclassified sequences</taxon>
        <taxon>metagenomes</taxon>
        <taxon>ecological metagenomes</taxon>
    </lineage>
</organism>
<evidence type="ECO:0000313" key="1">
    <source>
        <dbReference type="EMBL" id="GAF80121.1"/>
    </source>
</evidence>
<protein>
    <submittedName>
        <fullName evidence="1">Uncharacterized protein</fullName>
    </submittedName>
</protein>
<dbReference type="InterPro" id="IPR047650">
    <property type="entry name" value="Transpos_IS110"/>
</dbReference>
<reference evidence="1" key="1">
    <citation type="journal article" date="2014" name="Front. Microbiol.">
        <title>High frequency of phylogenetically diverse reductive dehalogenase-homologous genes in deep subseafloor sedimentary metagenomes.</title>
        <authorList>
            <person name="Kawai M."/>
            <person name="Futagami T."/>
            <person name="Toyoda A."/>
            <person name="Takaki Y."/>
            <person name="Nishi S."/>
            <person name="Hori S."/>
            <person name="Arai W."/>
            <person name="Tsubouchi T."/>
            <person name="Morono Y."/>
            <person name="Uchiyama I."/>
            <person name="Ito T."/>
            <person name="Fujiyama A."/>
            <person name="Inagaki F."/>
            <person name="Takami H."/>
        </authorList>
    </citation>
    <scope>NUCLEOTIDE SEQUENCE</scope>
    <source>
        <strain evidence="1">Expedition CK06-06</strain>
    </source>
</reference>
<name>X0SYB6_9ZZZZ</name>
<feature type="non-terminal residue" evidence="1">
    <location>
        <position position="98"/>
    </location>
</feature>
<gene>
    <name evidence="1" type="ORF">S01H1_13951</name>
</gene>
<sequence length="98" mass="10397">MVCIGLDVHQKNTTVAWTDTETGELGEPYAVATAQVAEHLGALQAAKRVVMEAGDSSFFLARELKSCGVDVVVVDAHKAHRLLEACQGAKTDQLDAST</sequence>